<feature type="chain" id="PRO_5005420320" evidence="1">
    <location>
        <begin position="23"/>
        <end position="437"/>
    </location>
</feature>
<dbReference type="PANTHER" id="PTHR43649:SF12">
    <property type="entry name" value="DIACETYLCHITOBIOSE BINDING PROTEIN DASA"/>
    <property type="match status" value="1"/>
</dbReference>
<evidence type="ECO:0000313" key="3">
    <source>
        <dbReference type="Proteomes" id="UP000030401"/>
    </source>
</evidence>
<proteinExistence type="predicted"/>
<dbReference type="Gene3D" id="3.40.190.10">
    <property type="entry name" value="Periplasmic binding protein-like II"/>
    <property type="match status" value="1"/>
</dbReference>
<dbReference type="AlphaFoldDB" id="A0A0A5HTT4"/>
<comment type="caution">
    <text evidence="2">The sequence shown here is derived from an EMBL/GenBank/DDBJ whole genome shotgun (WGS) entry which is preliminary data.</text>
</comment>
<reference evidence="2 3" key="1">
    <citation type="submission" date="2013-08" db="EMBL/GenBank/DDBJ databases">
        <authorList>
            <person name="Huang J."/>
            <person name="Wang G."/>
        </authorList>
    </citation>
    <scope>NUCLEOTIDE SEQUENCE [LARGE SCALE GENOMIC DNA]</scope>
    <source>
        <strain evidence="2 3">JSM 072002</strain>
    </source>
</reference>
<keyword evidence="1" id="KW-0732">Signal</keyword>
<dbReference type="SUPFAM" id="SSF53850">
    <property type="entry name" value="Periplasmic binding protein-like II"/>
    <property type="match status" value="1"/>
</dbReference>
<dbReference type="PROSITE" id="PS51257">
    <property type="entry name" value="PROKAR_LIPOPROTEIN"/>
    <property type="match status" value="1"/>
</dbReference>
<organism evidence="2 3">
    <name type="scientific">Pontibacillus litoralis JSM 072002</name>
    <dbReference type="NCBI Taxonomy" id="1385512"/>
    <lineage>
        <taxon>Bacteria</taxon>
        <taxon>Bacillati</taxon>
        <taxon>Bacillota</taxon>
        <taxon>Bacilli</taxon>
        <taxon>Bacillales</taxon>
        <taxon>Bacillaceae</taxon>
        <taxon>Pontibacillus</taxon>
    </lineage>
</organism>
<evidence type="ECO:0000313" key="2">
    <source>
        <dbReference type="EMBL" id="KGX87002.1"/>
    </source>
</evidence>
<dbReference type="PANTHER" id="PTHR43649">
    <property type="entry name" value="ARABINOSE-BINDING PROTEIN-RELATED"/>
    <property type="match status" value="1"/>
</dbReference>
<dbReference type="EMBL" id="AVPG01000009">
    <property type="protein sequence ID" value="KGX87002.1"/>
    <property type="molecule type" value="Genomic_DNA"/>
</dbReference>
<accession>A0A0A5HTT4</accession>
<protein>
    <submittedName>
        <fullName evidence="2">ABC transporter substrate-binding protein</fullName>
    </submittedName>
</protein>
<dbReference type="CDD" id="cd14748">
    <property type="entry name" value="PBP2_UgpB"/>
    <property type="match status" value="1"/>
</dbReference>
<gene>
    <name evidence="2" type="ORF">N784_02440</name>
</gene>
<name>A0A0A5HTT4_9BACI</name>
<dbReference type="eggNOG" id="COG1653">
    <property type="taxonomic scope" value="Bacteria"/>
</dbReference>
<evidence type="ECO:0000256" key="1">
    <source>
        <dbReference type="SAM" id="SignalP"/>
    </source>
</evidence>
<dbReference type="InterPro" id="IPR050490">
    <property type="entry name" value="Bact_solute-bd_prot1"/>
</dbReference>
<dbReference type="Proteomes" id="UP000030401">
    <property type="component" value="Unassembled WGS sequence"/>
</dbReference>
<feature type="signal peptide" evidence="1">
    <location>
        <begin position="1"/>
        <end position="22"/>
    </location>
</feature>
<dbReference type="STRING" id="1385512.N784_02440"/>
<sequence>MKKNMFVALVMSLVLLFVSACAANTKEGKAEEAASETDKPIEIEYWFGLGSEAGKKMEGIIQSFNESQDNYVVKGVSQASYDETYQKLQAAIASDTAPGVFITGGAQMHDLASKEAITPLNDFLEENDAFNEDDFLDVFINPTKIDDSYYGLPAYGTTQVMYYRKDLYEKAGIDPEEAFSSWENLAEASKEIQEQGVADFGHLPMWDQNNLIDLALSSGGTILNEDGTEVMIDEEAWVASWDFIRKQIHEEKTMKVNSGGQGWEYWYKTIDEVMNGSATSYTGSSGDKGNLDFEIIDSTLQPGFNGNEGKPIVEGLFMAVPESIADEEKEAAVAFMNYFTSPEVNADWAQAIGYIPVKHTAMDVPEYKTFIEENPYAGVPFEQAQIGTSGFIDPTGGKIIDALSIAADKVELENIPAEEALKEADKAAQKALDEVNQ</sequence>
<dbReference type="Pfam" id="PF13416">
    <property type="entry name" value="SBP_bac_8"/>
    <property type="match status" value="1"/>
</dbReference>
<keyword evidence="3" id="KW-1185">Reference proteome</keyword>
<dbReference type="RefSeq" id="WP_036833788.1">
    <property type="nucleotide sequence ID" value="NZ_AVPG01000009.1"/>
</dbReference>
<dbReference type="OrthoDB" id="9782846at2"/>
<dbReference type="InterPro" id="IPR006059">
    <property type="entry name" value="SBP"/>
</dbReference>